<sequence>MIAALTGCTKDFLQRDPKTEITSDQFFKSTGDLETYTNGFYSMMGAAYGDPSADNFSDDISIYNGGAELDNLIRGKLSPDNVGGWNNWDKLRRINFMLDNMSRTTGDQAAINHYIGIARFYRALFYFNMVKRYGDVPWYSHVMQTSDQSLYKASDPRAMVMDSVMNDLEFAATNVGTSMNNGTNTRVTKWAAYTLLARVALFEGTFRKYHTELNLQNTAQRFLQRAASATDTVIANGGFSIYNTGAGAANFRAIFSSLSLSGNKEVIFLQKNDQTQGVANNTHVVLDWQWALSRSLANDFLMTDGTSFTAQAGFDKQDFVQMFKNRDPRMAETIMPPGFSTTPGGQPYLIKPDFGGMLQVKFYPRDPNQRQGWYADYTDLPIFRYAEILLTNAEAKAELGTLGQADLDKTINLLRRRVAMPDLNMAAANASPDPAQMARYPLTGGNNQGVLLEIRRERRVEMACEGQRWNDLLRWKAGPALAQPSQGIYVAALGGIDVTGDGVPDIAIWRNAQSAQPVPGLPANAPVYYLDGSSYYLSNGTSGNIMFSKDVSQPRNFIDPKYYYFPIPLQQTVLNTNLKQPSGW</sequence>
<comment type="caution">
    <text evidence="8">The sequence shown here is derived from an EMBL/GenBank/DDBJ whole genome shotgun (WGS) entry which is preliminary data.</text>
</comment>
<feature type="domain" description="SusD-like N-terminal" evidence="7">
    <location>
        <begin position="12"/>
        <end position="201"/>
    </location>
</feature>
<dbReference type="Pfam" id="PF14322">
    <property type="entry name" value="SusD-like_3"/>
    <property type="match status" value="1"/>
</dbReference>
<name>A0A8X8LB51_9BACT</name>
<keyword evidence="9" id="KW-1185">Reference proteome</keyword>
<keyword evidence="4" id="KW-0472">Membrane</keyword>
<dbReference type="Proteomes" id="UP000198711">
    <property type="component" value="Unassembled WGS sequence"/>
</dbReference>
<evidence type="ECO:0000256" key="2">
    <source>
        <dbReference type="ARBA" id="ARBA00006275"/>
    </source>
</evidence>
<evidence type="ECO:0000256" key="1">
    <source>
        <dbReference type="ARBA" id="ARBA00004442"/>
    </source>
</evidence>
<dbReference type="EMBL" id="FNNO01000005">
    <property type="protein sequence ID" value="SDW74886.1"/>
    <property type="molecule type" value="Genomic_DNA"/>
</dbReference>
<evidence type="ECO:0000256" key="4">
    <source>
        <dbReference type="ARBA" id="ARBA00023136"/>
    </source>
</evidence>
<dbReference type="SUPFAM" id="SSF48452">
    <property type="entry name" value="TPR-like"/>
    <property type="match status" value="1"/>
</dbReference>
<dbReference type="Pfam" id="PF07980">
    <property type="entry name" value="SusD_RagB"/>
    <property type="match status" value="1"/>
</dbReference>
<evidence type="ECO:0000313" key="9">
    <source>
        <dbReference type="Proteomes" id="UP000198711"/>
    </source>
</evidence>
<dbReference type="InterPro" id="IPR012944">
    <property type="entry name" value="SusD_RagB_dom"/>
</dbReference>
<reference evidence="8 9" key="1">
    <citation type="submission" date="2016-10" db="EMBL/GenBank/DDBJ databases">
        <authorList>
            <person name="Varghese N."/>
            <person name="Submissions S."/>
        </authorList>
    </citation>
    <scope>NUCLEOTIDE SEQUENCE [LARGE SCALE GENOMIC DNA]</scope>
    <source>
        <strain evidence="8 9">DSM 25353</strain>
    </source>
</reference>
<dbReference type="AlphaFoldDB" id="A0A8X8LB51"/>
<dbReference type="GO" id="GO:0009279">
    <property type="term" value="C:cell outer membrane"/>
    <property type="evidence" value="ECO:0007669"/>
    <property type="project" value="UniProtKB-SubCell"/>
</dbReference>
<accession>A0A8X8LB51</accession>
<dbReference type="Gene3D" id="1.25.40.390">
    <property type="match status" value="1"/>
</dbReference>
<evidence type="ECO:0000313" key="8">
    <source>
        <dbReference type="EMBL" id="SDW74886.1"/>
    </source>
</evidence>
<protein>
    <submittedName>
        <fullName evidence="8">Starch-binding associating with outer membrane</fullName>
    </submittedName>
</protein>
<dbReference type="InterPro" id="IPR033985">
    <property type="entry name" value="SusD-like_N"/>
</dbReference>
<evidence type="ECO:0000259" key="6">
    <source>
        <dbReference type="Pfam" id="PF07980"/>
    </source>
</evidence>
<gene>
    <name evidence="8" type="ORF">SAMN05444410_105161</name>
</gene>
<feature type="domain" description="RagB/SusD" evidence="6">
    <location>
        <begin position="265"/>
        <end position="584"/>
    </location>
</feature>
<organism evidence="8 9">
    <name type="scientific">Hydrobacter penzbergensis</name>
    <dbReference type="NCBI Taxonomy" id="1235997"/>
    <lineage>
        <taxon>Bacteria</taxon>
        <taxon>Pseudomonadati</taxon>
        <taxon>Bacteroidota</taxon>
        <taxon>Chitinophagia</taxon>
        <taxon>Chitinophagales</taxon>
        <taxon>Chitinophagaceae</taxon>
        <taxon>Hydrobacter</taxon>
    </lineage>
</organism>
<proteinExistence type="inferred from homology"/>
<keyword evidence="3" id="KW-0732">Signal</keyword>
<evidence type="ECO:0000256" key="5">
    <source>
        <dbReference type="ARBA" id="ARBA00023237"/>
    </source>
</evidence>
<evidence type="ECO:0000256" key="3">
    <source>
        <dbReference type="ARBA" id="ARBA00022729"/>
    </source>
</evidence>
<comment type="similarity">
    <text evidence="2">Belongs to the SusD family.</text>
</comment>
<evidence type="ECO:0000259" key="7">
    <source>
        <dbReference type="Pfam" id="PF14322"/>
    </source>
</evidence>
<dbReference type="InterPro" id="IPR011990">
    <property type="entry name" value="TPR-like_helical_dom_sf"/>
</dbReference>
<comment type="subcellular location">
    <subcellularLocation>
        <location evidence="1">Cell outer membrane</location>
    </subcellularLocation>
</comment>
<keyword evidence="5" id="KW-0998">Cell outer membrane</keyword>